<dbReference type="KEGG" id="bhp:BHAMNSH16_12185"/>
<sequence>MIYNINMDKLFKKLINTLIIISFLLLFSSCGQRTKTITLTDIAVDVPEDFKVGFLDGTVAIDNTVEFNESYGVERNTAIYTVVYTKYKPIYNGTITLEKARNDIVNGLRNNQFIKEFEIVNEGLVEGSSNSYKILLSFYYGPNKTYHKSFSMVHENGLLQIICMYNANSKKDDKEIENIIKSVRILDSSNTNN</sequence>
<proteinExistence type="predicted"/>
<reference evidence="1 2" key="1">
    <citation type="submission" date="2017-02" db="EMBL/GenBank/DDBJ databases">
        <title>Complete genome sequence of Brachyspira hampsonii genomovar I strain NSH-16 (ATCC BAA-2463).</title>
        <authorList>
            <person name="Mirajkar N.S."/>
            <person name="Gebhart C.J."/>
        </authorList>
    </citation>
    <scope>NUCLEOTIDE SEQUENCE [LARGE SCALE GENOMIC DNA]</scope>
    <source>
        <strain evidence="1 2">NSH-16</strain>
    </source>
</reference>
<dbReference type="EMBL" id="CP019914">
    <property type="protein sequence ID" value="ASJ22358.1"/>
    <property type="molecule type" value="Genomic_DNA"/>
</dbReference>
<accession>A0AAC9TVK8</accession>
<evidence type="ECO:0000313" key="2">
    <source>
        <dbReference type="Proteomes" id="UP000264880"/>
    </source>
</evidence>
<dbReference type="AlphaFoldDB" id="A0AAC9TVK8"/>
<organism evidence="1 2">
    <name type="scientific">Brachyspira hampsonii</name>
    <dbReference type="NCBI Taxonomy" id="1287055"/>
    <lineage>
        <taxon>Bacteria</taxon>
        <taxon>Pseudomonadati</taxon>
        <taxon>Spirochaetota</taxon>
        <taxon>Spirochaetia</taxon>
        <taxon>Brachyspirales</taxon>
        <taxon>Brachyspiraceae</taxon>
        <taxon>Brachyspira</taxon>
    </lineage>
</organism>
<gene>
    <name evidence="1" type="ORF">BHAMNSH16_12185</name>
</gene>
<evidence type="ECO:0000313" key="1">
    <source>
        <dbReference type="EMBL" id="ASJ22358.1"/>
    </source>
</evidence>
<dbReference type="Proteomes" id="UP000264880">
    <property type="component" value="Chromosome"/>
</dbReference>
<keyword evidence="2" id="KW-1185">Reference proteome</keyword>
<name>A0AAC9TVK8_9SPIR</name>
<protein>
    <submittedName>
        <fullName evidence="1">Uncharacterized protein</fullName>
    </submittedName>
</protein>